<organism evidence="2 3">
    <name type="scientific">Lactobacillus gasseri (strain ATCC 33323 / DSM 20243 / BCRC 14619 / CIP 102991 / JCM 1131 / KCTC 3163 / NCIMB 11718 / NCTC 13722 / AM63)</name>
    <dbReference type="NCBI Taxonomy" id="324831"/>
    <lineage>
        <taxon>Bacteria</taxon>
        <taxon>Bacillati</taxon>
        <taxon>Bacillota</taxon>
        <taxon>Bacilli</taxon>
        <taxon>Lactobacillales</taxon>
        <taxon>Lactobacillaceae</taxon>
        <taxon>Lactobacillus</taxon>
    </lineage>
</organism>
<feature type="transmembrane region" description="Helical" evidence="1">
    <location>
        <begin position="330"/>
        <end position="350"/>
    </location>
</feature>
<feature type="transmembrane region" description="Helical" evidence="1">
    <location>
        <begin position="165"/>
        <end position="182"/>
    </location>
</feature>
<feature type="transmembrane region" description="Helical" evidence="1">
    <location>
        <begin position="388"/>
        <end position="406"/>
    </location>
</feature>
<accession>A0A830TNY9</accession>
<feature type="transmembrane region" description="Helical" evidence="1">
    <location>
        <begin position="356"/>
        <end position="376"/>
    </location>
</feature>
<sequence length="903" mass="103335">MVLRMKYLSKKDKKILKLSLISCLTTMVLFFLLSTFTDCNPIFGGVLYGGDLPNQYLSFFQYYRHLVLGNWASAGYTFSNGLGGDMAGNIAYYVLSPLNFIVFLFPANKINIAVYVIILFKLGLMSGTFTWLILKWFNFKYQAYAIFLGIAYSLSGYSVAYAGNVMWFDGLILLPLITYALVRGIKINKWLTYSILLACAIIFNYYIGYMICIFMVIIFLAYTINNFKDIKLFFHQFLNFAISSIISGLISAIVLLPTLFNLSSNKLAQSDFNSNFNIKLLITGGKTVSRLFIGDTYNDWPPIFVGTLAAIIFIIYFIDSRNSVKARITNLIIGIIFVLSIIVRPLYLFWHGGQQTIAYPYRFSFLIVFWILLLAAKELSYQNFKKKDRIIATTIYLLLSLMTVYIRRRIGPNNFYEWIAVALVLLFGLLIYFSNKNFVRIILILVGLVELSGNAYTGLSHLGMKSDYYPKYVAENSEVISKIPAADKTGRIAKNYELNNDRGEGYTFNYRGVEEFSSNNDSRISSLMTDLGFSTFRYFYYYQTGTVVTDAIFNVKSFINSSLTNQSISPEYVNYGLRDDLKTRPVILKQGDKTVYRNETLPFAFAGNLSNKLKFKDENPVYNQNLVLNSLTQSKSNVLDYSNKKARITTNNLSVKYGKVKYHVIKKHKKITKRTEQKYFTIKRYDKERPGTMRFTYDNLKPNQVGYIRFSKNLMQLVLALNNYQWNKNPDYRPPFSVTINGKQVQLQEYTDQLIGVQADKNGKVDIKMTVDGKGGKFILKYPKFVNIDFSALHDKVKKAHEREMKFTSFEDGYVAGKVKINKNQNLVTTIPYSKGWQVKVDGKPVKINRTLGVFIGLKMKPGTHQITLKYRTPGVLVGALLSIIGIISLIVFTLFLKKNKKD</sequence>
<feature type="transmembrane region" description="Helical" evidence="1">
    <location>
        <begin position="194"/>
        <end position="224"/>
    </location>
</feature>
<dbReference type="Pfam" id="PF09586">
    <property type="entry name" value="YfhO"/>
    <property type="match status" value="1"/>
</dbReference>
<feature type="transmembrane region" description="Helical" evidence="1">
    <location>
        <begin position="112"/>
        <end position="134"/>
    </location>
</feature>
<dbReference type="KEGG" id="lga:LGAS_0277"/>
<proteinExistence type="predicted"/>
<reference evidence="2 3" key="1">
    <citation type="journal article" date="2006" name="Proc. Natl. Acad. Sci. U.S.A.">
        <title>Comparative genomics of the lactic acid bacteria.</title>
        <authorList>
            <person name="Makarova K."/>
            <person name="Slesarev A."/>
            <person name="Wolf Y."/>
            <person name="Sorokin A."/>
            <person name="Mirkin B."/>
            <person name="Koonin E."/>
            <person name="Pavlov A."/>
            <person name="Pavlova N."/>
            <person name="Karamychev V."/>
            <person name="Polouchine N."/>
            <person name="Shakhova V."/>
            <person name="Grigoriev I."/>
            <person name="Lou Y."/>
            <person name="Rohksar D."/>
            <person name="Lucas S."/>
            <person name="Huang K."/>
            <person name="Goodstein D.M."/>
            <person name="Hawkins T."/>
            <person name="Plengvidhya V."/>
            <person name="Welker D."/>
            <person name="Hughes J."/>
            <person name="Goh Y."/>
            <person name="Benson A."/>
            <person name="Baldwin K."/>
            <person name="Lee J.H."/>
            <person name="Diaz-Muniz I."/>
            <person name="Dosti B."/>
            <person name="Smeianov V."/>
            <person name="Wechter W."/>
            <person name="Barabote R."/>
            <person name="Lorca G."/>
            <person name="Altermann E."/>
            <person name="Barrangou R."/>
            <person name="Ganesan B."/>
            <person name="Xie Y."/>
            <person name="Rawsthorne H."/>
            <person name="Tamir D."/>
            <person name="Parker C."/>
            <person name="Breidt F."/>
            <person name="Broadbent J."/>
            <person name="Hutkins R."/>
            <person name="O'Sullivan D."/>
            <person name="Steele J."/>
            <person name="Unlu G."/>
            <person name="Saier M."/>
            <person name="Klaenhammer T."/>
            <person name="Richardson P."/>
            <person name="Kozyavkin S."/>
            <person name="Weimer B."/>
            <person name="Mills D."/>
        </authorList>
    </citation>
    <scope>NUCLEOTIDE SEQUENCE [LARGE SCALE GENOMIC DNA]</scope>
    <source>
        <strain evidence="3">ATCC 33323 / DSM 20243 / BCRC 14619 / CIP 102991 / JCM 1131 / KCTC 3163 / NCIMB 11718 / NCTC 13722 / AM63</strain>
    </source>
</reference>
<keyword evidence="1" id="KW-0812">Transmembrane</keyword>
<protein>
    <submittedName>
        <fullName evidence="2">Predicted membrane protein</fullName>
    </submittedName>
</protein>
<feature type="transmembrane region" description="Helical" evidence="1">
    <location>
        <begin position="300"/>
        <end position="318"/>
    </location>
</feature>
<feature type="transmembrane region" description="Helical" evidence="1">
    <location>
        <begin position="418"/>
        <end position="434"/>
    </location>
</feature>
<feature type="transmembrane region" description="Helical" evidence="1">
    <location>
        <begin position="441"/>
        <end position="459"/>
    </location>
</feature>
<dbReference type="PANTHER" id="PTHR38454">
    <property type="entry name" value="INTEGRAL MEMBRANE PROTEIN-RELATED"/>
    <property type="match status" value="1"/>
</dbReference>
<name>A0A830TNY9_LACGA</name>
<feature type="transmembrane region" description="Helical" evidence="1">
    <location>
        <begin position="90"/>
        <end position="106"/>
    </location>
</feature>
<evidence type="ECO:0000313" key="3">
    <source>
        <dbReference type="Proteomes" id="UP000000664"/>
    </source>
</evidence>
<gene>
    <name evidence="2" type="ordered locus">LGAS_0277</name>
</gene>
<evidence type="ECO:0000313" key="2">
    <source>
        <dbReference type="EMBL" id="ABJ59685.1"/>
    </source>
</evidence>
<dbReference type="AlphaFoldDB" id="A0A830TNY9"/>
<keyword evidence="1" id="KW-0472">Membrane</keyword>
<dbReference type="InterPro" id="IPR018580">
    <property type="entry name" value="Uncharacterised_YfhO"/>
</dbReference>
<dbReference type="EMBL" id="CP000413">
    <property type="protein sequence ID" value="ABJ59685.1"/>
    <property type="molecule type" value="Genomic_DNA"/>
</dbReference>
<feature type="transmembrane region" description="Helical" evidence="1">
    <location>
        <begin position="141"/>
        <end position="159"/>
    </location>
</feature>
<feature type="transmembrane region" description="Helical" evidence="1">
    <location>
        <begin position="876"/>
        <end position="897"/>
    </location>
</feature>
<keyword evidence="1" id="KW-1133">Transmembrane helix</keyword>
<dbReference type="Proteomes" id="UP000000664">
    <property type="component" value="Chromosome"/>
</dbReference>
<evidence type="ECO:0000256" key="1">
    <source>
        <dbReference type="SAM" id="Phobius"/>
    </source>
</evidence>
<feature type="transmembrane region" description="Helical" evidence="1">
    <location>
        <begin position="236"/>
        <end position="256"/>
    </location>
</feature>
<dbReference type="PANTHER" id="PTHR38454:SF1">
    <property type="entry name" value="INTEGRAL MEMBRANE PROTEIN"/>
    <property type="match status" value="1"/>
</dbReference>